<dbReference type="PRINTS" id="PR00344">
    <property type="entry name" value="BCTRLSENSOR"/>
</dbReference>
<evidence type="ECO:0000256" key="1">
    <source>
        <dbReference type="ARBA" id="ARBA00022553"/>
    </source>
</evidence>
<dbReference type="PANTHER" id="PTHR43065:SF46">
    <property type="entry name" value="C4-DICARBOXYLATE TRANSPORT SENSOR PROTEIN DCTB"/>
    <property type="match status" value="1"/>
</dbReference>
<dbReference type="Gene3D" id="3.30.565.10">
    <property type="entry name" value="Histidine kinase-like ATPase, C-terminal domain"/>
    <property type="match status" value="1"/>
</dbReference>
<protein>
    <submittedName>
        <fullName evidence="9">Wide host range VirA protein</fullName>
        <ecNumber evidence="9">2.7.13.3</ecNumber>
    </submittedName>
</protein>
<dbReference type="Pfam" id="PF02518">
    <property type="entry name" value="HATPase_c"/>
    <property type="match status" value="1"/>
</dbReference>
<dbReference type="Gene3D" id="3.40.50.2300">
    <property type="match status" value="1"/>
</dbReference>
<evidence type="ECO:0000256" key="3">
    <source>
        <dbReference type="ARBA" id="ARBA00022741"/>
    </source>
</evidence>
<dbReference type="PROSITE" id="PS50110">
    <property type="entry name" value="RESPONSE_REGULATORY"/>
    <property type="match status" value="1"/>
</dbReference>
<gene>
    <name evidence="9" type="primary">virA_2</name>
    <name evidence="9" type="ORF">GALL_190900</name>
</gene>
<dbReference type="SMART" id="SM00388">
    <property type="entry name" value="HisKA"/>
    <property type="match status" value="1"/>
</dbReference>
<name>A0A1J5RRC5_9ZZZZ</name>
<dbReference type="InterPro" id="IPR005467">
    <property type="entry name" value="His_kinase_dom"/>
</dbReference>
<keyword evidence="5" id="KW-0067">ATP-binding</keyword>
<dbReference type="SUPFAM" id="SSF52172">
    <property type="entry name" value="CheY-like"/>
    <property type="match status" value="1"/>
</dbReference>
<feature type="domain" description="Response regulatory" evidence="8">
    <location>
        <begin position="253"/>
        <end position="369"/>
    </location>
</feature>
<sequence length="373" mass="40245">MEAIGTLASGLAHDLNNILAPVLMAPGILKEQLTDPQQRHLLELVEISANRGAGIIRQLLAFSRGMGGSRAAIKPEPILREIVQITKETFPRNIQINWCAPAEAWTIMADSIQIHQVLMNLSVNARDAMPNGGSLQLRAENVRLSESDCALHTKARPGPYVVLSVGDTGVGIPKEHLPRIFDPFFTTKEVGKGTGLGLSTVHGIVSNHGGFVILESEVGRGTTFRIYLPALTGSDAAAAEPVRATTPRGNNELILVVDDEGPIRVATRTLLERTGYRVIDAANGEDAIPLFIRHRGDIGLVISDIMMPAMGGLALIRMLRALEPRLRVIAFSGLDPAERKEELAGLGIDTVLLKPVESRTLLEAIHHQLSSKV</sequence>
<keyword evidence="2 9" id="KW-0808">Transferase</keyword>
<evidence type="ECO:0000256" key="2">
    <source>
        <dbReference type="ARBA" id="ARBA00022679"/>
    </source>
</evidence>
<dbReference type="PROSITE" id="PS50109">
    <property type="entry name" value="HIS_KIN"/>
    <property type="match status" value="1"/>
</dbReference>
<dbReference type="Pfam" id="PF00072">
    <property type="entry name" value="Response_reg"/>
    <property type="match status" value="1"/>
</dbReference>
<dbReference type="InterPro" id="IPR003594">
    <property type="entry name" value="HATPase_dom"/>
</dbReference>
<evidence type="ECO:0000313" key="9">
    <source>
        <dbReference type="EMBL" id="OIQ98848.1"/>
    </source>
</evidence>
<dbReference type="CDD" id="cd00156">
    <property type="entry name" value="REC"/>
    <property type="match status" value="1"/>
</dbReference>
<keyword evidence="3" id="KW-0547">Nucleotide-binding</keyword>
<comment type="caution">
    <text evidence="9">The sequence shown here is derived from an EMBL/GenBank/DDBJ whole genome shotgun (WGS) entry which is preliminary data.</text>
</comment>
<keyword evidence="4" id="KW-0418">Kinase</keyword>
<proteinExistence type="predicted"/>
<feature type="domain" description="Histidine kinase" evidence="7">
    <location>
        <begin position="10"/>
        <end position="232"/>
    </location>
</feature>
<dbReference type="SMART" id="SM00387">
    <property type="entry name" value="HATPase_c"/>
    <property type="match status" value="1"/>
</dbReference>
<dbReference type="SUPFAM" id="SSF47384">
    <property type="entry name" value="Homodimeric domain of signal transducing histidine kinase"/>
    <property type="match status" value="1"/>
</dbReference>
<evidence type="ECO:0000259" key="8">
    <source>
        <dbReference type="PROSITE" id="PS50110"/>
    </source>
</evidence>
<dbReference type="GO" id="GO:0005524">
    <property type="term" value="F:ATP binding"/>
    <property type="evidence" value="ECO:0007669"/>
    <property type="project" value="UniProtKB-KW"/>
</dbReference>
<evidence type="ECO:0000256" key="4">
    <source>
        <dbReference type="ARBA" id="ARBA00022777"/>
    </source>
</evidence>
<dbReference type="GO" id="GO:0000155">
    <property type="term" value="F:phosphorelay sensor kinase activity"/>
    <property type="evidence" value="ECO:0007669"/>
    <property type="project" value="InterPro"/>
</dbReference>
<dbReference type="SMART" id="SM00448">
    <property type="entry name" value="REC"/>
    <property type="match status" value="1"/>
</dbReference>
<reference evidence="9" key="1">
    <citation type="submission" date="2016-10" db="EMBL/GenBank/DDBJ databases">
        <title>Sequence of Gallionella enrichment culture.</title>
        <authorList>
            <person name="Poehlein A."/>
            <person name="Muehling M."/>
            <person name="Daniel R."/>
        </authorList>
    </citation>
    <scope>NUCLEOTIDE SEQUENCE</scope>
</reference>
<dbReference type="AlphaFoldDB" id="A0A1J5RRC5"/>
<accession>A0A1J5RRC5</accession>
<dbReference type="InterPro" id="IPR036097">
    <property type="entry name" value="HisK_dim/P_sf"/>
</dbReference>
<dbReference type="InterPro" id="IPR003661">
    <property type="entry name" value="HisK_dim/P_dom"/>
</dbReference>
<dbReference type="EMBL" id="MLJW01000113">
    <property type="protein sequence ID" value="OIQ98848.1"/>
    <property type="molecule type" value="Genomic_DNA"/>
</dbReference>
<dbReference type="PANTHER" id="PTHR43065">
    <property type="entry name" value="SENSOR HISTIDINE KINASE"/>
    <property type="match status" value="1"/>
</dbReference>
<dbReference type="Pfam" id="PF00512">
    <property type="entry name" value="HisKA"/>
    <property type="match status" value="1"/>
</dbReference>
<evidence type="ECO:0000256" key="6">
    <source>
        <dbReference type="ARBA" id="ARBA00023012"/>
    </source>
</evidence>
<dbReference type="InterPro" id="IPR036890">
    <property type="entry name" value="HATPase_C_sf"/>
</dbReference>
<keyword evidence="6" id="KW-0902">Two-component regulatory system</keyword>
<dbReference type="InterPro" id="IPR011006">
    <property type="entry name" value="CheY-like_superfamily"/>
</dbReference>
<dbReference type="InterPro" id="IPR001789">
    <property type="entry name" value="Sig_transdc_resp-reg_receiver"/>
</dbReference>
<organism evidence="9">
    <name type="scientific">mine drainage metagenome</name>
    <dbReference type="NCBI Taxonomy" id="410659"/>
    <lineage>
        <taxon>unclassified sequences</taxon>
        <taxon>metagenomes</taxon>
        <taxon>ecological metagenomes</taxon>
    </lineage>
</organism>
<dbReference type="EC" id="2.7.13.3" evidence="9"/>
<evidence type="ECO:0000259" key="7">
    <source>
        <dbReference type="PROSITE" id="PS50109"/>
    </source>
</evidence>
<dbReference type="Gene3D" id="1.10.287.130">
    <property type="match status" value="1"/>
</dbReference>
<keyword evidence="1" id="KW-0597">Phosphoprotein</keyword>
<dbReference type="InterPro" id="IPR004358">
    <property type="entry name" value="Sig_transdc_His_kin-like_C"/>
</dbReference>
<dbReference type="CDD" id="cd00082">
    <property type="entry name" value="HisKA"/>
    <property type="match status" value="1"/>
</dbReference>
<dbReference type="SUPFAM" id="SSF55874">
    <property type="entry name" value="ATPase domain of HSP90 chaperone/DNA topoisomerase II/histidine kinase"/>
    <property type="match status" value="1"/>
</dbReference>
<evidence type="ECO:0000256" key="5">
    <source>
        <dbReference type="ARBA" id="ARBA00022840"/>
    </source>
</evidence>